<proteinExistence type="predicted"/>
<evidence type="ECO:0000313" key="4">
    <source>
        <dbReference type="Proteomes" id="UP000177354"/>
    </source>
</evidence>
<keyword evidence="1" id="KW-1133">Transmembrane helix</keyword>
<dbReference type="InterPro" id="IPR001173">
    <property type="entry name" value="Glyco_trans_2-like"/>
</dbReference>
<name>A0A1F5Z2Y7_9BACT</name>
<comment type="caution">
    <text evidence="3">The sequence shown here is derived from an EMBL/GenBank/DDBJ whole genome shotgun (WGS) entry which is preliminary data.</text>
</comment>
<keyword evidence="1" id="KW-0472">Membrane</keyword>
<evidence type="ECO:0000313" key="3">
    <source>
        <dbReference type="EMBL" id="OGG06472.1"/>
    </source>
</evidence>
<accession>A0A1F5Z2Y7</accession>
<feature type="transmembrane region" description="Helical" evidence="1">
    <location>
        <begin position="244"/>
        <end position="265"/>
    </location>
</feature>
<dbReference type="Pfam" id="PF00535">
    <property type="entry name" value="Glycos_transf_2"/>
    <property type="match status" value="1"/>
</dbReference>
<keyword evidence="1" id="KW-0812">Transmembrane</keyword>
<reference evidence="3 4" key="1">
    <citation type="journal article" date="2016" name="Nat. Commun.">
        <title>Thousands of microbial genomes shed light on interconnected biogeochemical processes in an aquifer system.</title>
        <authorList>
            <person name="Anantharaman K."/>
            <person name="Brown C.T."/>
            <person name="Hug L.A."/>
            <person name="Sharon I."/>
            <person name="Castelle C.J."/>
            <person name="Probst A.J."/>
            <person name="Thomas B.C."/>
            <person name="Singh A."/>
            <person name="Wilkins M.J."/>
            <person name="Karaoz U."/>
            <person name="Brodie E.L."/>
            <person name="Williams K.H."/>
            <person name="Hubbard S.S."/>
            <person name="Banfield J.F."/>
        </authorList>
    </citation>
    <scope>NUCLEOTIDE SEQUENCE [LARGE SCALE GENOMIC DNA]</scope>
</reference>
<dbReference type="InterPro" id="IPR029044">
    <property type="entry name" value="Nucleotide-diphossugar_trans"/>
</dbReference>
<dbReference type="PANTHER" id="PTHR43630:SF2">
    <property type="entry name" value="GLYCOSYLTRANSFERASE"/>
    <property type="match status" value="1"/>
</dbReference>
<organism evidence="3 4">
    <name type="scientific">Candidatus Gottesmanbacteria bacterium RIFCSPHIGHO2_01_FULL_40_15</name>
    <dbReference type="NCBI Taxonomy" id="1798376"/>
    <lineage>
        <taxon>Bacteria</taxon>
        <taxon>Candidatus Gottesmaniibacteriota</taxon>
    </lineage>
</organism>
<protein>
    <recommendedName>
        <fullName evidence="2">Glycosyltransferase 2-like domain-containing protein</fullName>
    </recommendedName>
</protein>
<dbReference type="PANTHER" id="PTHR43630">
    <property type="entry name" value="POLY-BETA-1,6-N-ACETYL-D-GLUCOSAMINE SYNTHASE"/>
    <property type="match status" value="1"/>
</dbReference>
<dbReference type="Gene3D" id="3.90.550.10">
    <property type="entry name" value="Spore Coat Polysaccharide Biosynthesis Protein SpsA, Chain A"/>
    <property type="match status" value="1"/>
</dbReference>
<gene>
    <name evidence="3" type="ORF">A2777_05835</name>
</gene>
<dbReference type="EMBL" id="MFJF01000015">
    <property type="protein sequence ID" value="OGG06472.1"/>
    <property type="molecule type" value="Genomic_DNA"/>
</dbReference>
<sequence>MKKNNCTACMVVKNEDRFVWYGINSVLPYVDRFLITDTGSTDKTVEIIKAIKDEKIALTRKEKVTPALLTRYRQEQIDKTETAWLWLVDGDEVYPEKTAQKIRRIMSEGDKYDGIIAHRFDLLGDIYHRQRETVGSYNQFGLRGHYVLRCLRVKAFSDLNVLGDYPDEYFADGAVHVKKRGRDRFALVQEPLFHSMYLQRSTAGKKLQNVLNRQNYKIELGLAVNPENLPDIFFAIRPPIVPEVLGKISVIYLIAAALITPVKILKRKLMEIKI</sequence>
<dbReference type="SUPFAM" id="SSF53448">
    <property type="entry name" value="Nucleotide-diphospho-sugar transferases"/>
    <property type="match status" value="1"/>
</dbReference>
<dbReference type="Proteomes" id="UP000177354">
    <property type="component" value="Unassembled WGS sequence"/>
</dbReference>
<feature type="domain" description="Glycosyltransferase 2-like" evidence="2">
    <location>
        <begin position="8"/>
        <end position="132"/>
    </location>
</feature>
<evidence type="ECO:0000256" key="1">
    <source>
        <dbReference type="SAM" id="Phobius"/>
    </source>
</evidence>
<evidence type="ECO:0000259" key="2">
    <source>
        <dbReference type="Pfam" id="PF00535"/>
    </source>
</evidence>
<dbReference type="AlphaFoldDB" id="A0A1F5Z2Y7"/>